<reference evidence="1" key="1">
    <citation type="submission" date="2022-06" db="EMBL/GenBank/DDBJ databases">
        <title>Gracilimonas sp. CAU 1638 isolated from sea sediment.</title>
        <authorList>
            <person name="Kim W."/>
        </authorList>
    </citation>
    <scope>NUCLEOTIDE SEQUENCE</scope>
    <source>
        <strain evidence="1">CAU 1638</strain>
    </source>
</reference>
<sequence length="97" mass="11341">MKILILDSAKSDLVNGFYFYESQEQGLGDYFLDALYSDIDSLMLYAGVHSKKFGSYHCMFANRFPFAIYYIMKEDVVYVHAILDCRRDPDIISERLE</sequence>
<protein>
    <recommendedName>
        <fullName evidence="3">Type II toxin-antitoxin system RelE/ParE family toxin</fullName>
    </recommendedName>
</protein>
<name>A0A9X2L2K2_9BACT</name>
<dbReference type="RefSeq" id="WP_255133871.1">
    <property type="nucleotide sequence ID" value="NZ_JANDBC010000001.1"/>
</dbReference>
<proteinExistence type="predicted"/>
<dbReference type="EMBL" id="JANDBC010000001">
    <property type="protein sequence ID" value="MCP9291171.1"/>
    <property type="molecule type" value="Genomic_DNA"/>
</dbReference>
<evidence type="ECO:0000313" key="1">
    <source>
        <dbReference type="EMBL" id="MCP9291171.1"/>
    </source>
</evidence>
<evidence type="ECO:0000313" key="2">
    <source>
        <dbReference type="Proteomes" id="UP001139125"/>
    </source>
</evidence>
<organism evidence="1 2">
    <name type="scientific">Gracilimonas sediminicola</name>
    <dbReference type="NCBI Taxonomy" id="2952158"/>
    <lineage>
        <taxon>Bacteria</taxon>
        <taxon>Pseudomonadati</taxon>
        <taxon>Balneolota</taxon>
        <taxon>Balneolia</taxon>
        <taxon>Balneolales</taxon>
        <taxon>Balneolaceae</taxon>
        <taxon>Gracilimonas</taxon>
    </lineage>
</organism>
<dbReference type="AlphaFoldDB" id="A0A9X2L2K2"/>
<dbReference type="Gene3D" id="3.30.2310.20">
    <property type="entry name" value="RelE-like"/>
    <property type="match status" value="1"/>
</dbReference>
<gene>
    <name evidence="1" type="ORF">NM125_06210</name>
</gene>
<comment type="caution">
    <text evidence="1">The sequence shown here is derived from an EMBL/GenBank/DDBJ whole genome shotgun (WGS) entry which is preliminary data.</text>
</comment>
<keyword evidence="2" id="KW-1185">Reference proteome</keyword>
<dbReference type="Proteomes" id="UP001139125">
    <property type="component" value="Unassembled WGS sequence"/>
</dbReference>
<evidence type="ECO:0008006" key="3">
    <source>
        <dbReference type="Google" id="ProtNLM"/>
    </source>
</evidence>
<dbReference type="InterPro" id="IPR035093">
    <property type="entry name" value="RelE/ParE_toxin_dom_sf"/>
</dbReference>
<accession>A0A9X2L2K2</accession>